<keyword evidence="18" id="KW-1185">Reference proteome</keyword>
<dbReference type="Pfam" id="PF16886">
    <property type="entry name" value="ATP-synt_ab_Xtn"/>
    <property type="match status" value="1"/>
</dbReference>
<organism evidence="17 18">
    <name type="scientific">Halobellus litoreus</name>
    <dbReference type="NCBI Taxonomy" id="755310"/>
    <lineage>
        <taxon>Archaea</taxon>
        <taxon>Methanobacteriati</taxon>
        <taxon>Methanobacteriota</taxon>
        <taxon>Stenosarchaea group</taxon>
        <taxon>Halobacteria</taxon>
        <taxon>Halobacteriales</taxon>
        <taxon>Haloferacaceae</taxon>
        <taxon>Halobellus</taxon>
    </lineage>
</organism>
<dbReference type="RefSeq" id="WP_256306442.1">
    <property type="nucleotide sequence ID" value="NZ_JANHAW010000001.1"/>
</dbReference>
<dbReference type="SUPFAM" id="SSF52540">
    <property type="entry name" value="P-loop containing nucleoside triphosphate hydrolases"/>
    <property type="match status" value="1"/>
</dbReference>
<evidence type="ECO:0000313" key="17">
    <source>
        <dbReference type="EMBL" id="MFD1685541.1"/>
    </source>
</evidence>
<dbReference type="FunFam" id="1.10.1140.10:FF:000002">
    <property type="entry name" value="V-type proton ATPase catalytic subunit A"/>
    <property type="match status" value="1"/>
</dbReference>
<dbReference type="NCBIfam" id="NF003220">
    <property type="entry name" value="PRK04192.1"/>
    <property type="match status" value="1"/>
</dbReference>
<evidence type="ECO:0000313" key="18">
    <source>
        <dbReference type="Proteomes" id="UP001597092"/>
    </source>
</evidence>
<evidence type="ECO:0000256" key="5">
    <source>
        <dbReference type="ARBA" id="ARBA00022741"/>
    </source>
</evidence>
<accession>A0ABD6DWE4</accession>
<dbReference type="Pfam" id="PF22919">
    <property type="entry name" value="ATP-synt_VA_C"/>
    <property type="match status" value="1"/>
</dbReference>
<proteinExistence type="inferred from homology"/>
<comment type="caution">
    <text evidence="17">The sequence shown here is derived from an EMBL/GenBank/DDBJ whole genome shotgun (WGS) entry which is preliminary data.</text>
</comment>
<keyword evidence="3 12" id="KW-0813">Transport</keyword>
<comment type="subunit">
    <text evidence="12">Has multiple subunits with at least A(3), B(3), C, D, E, F, H, I and proteolipid K(x).</text>
</comment>
<comment type="function">
    <text evidence="12">Component of the A-type ATP synthase that produces ATP from ADP in the presence of a proton gradient across the membrane. The A chain is the catalytic subunit.</text>
</comment>
<evidence type="ECO:0000259" key="14">
    <source>
        <dbReference type="Pfam" id="PF02874"/>
    </source>
</evidence>
<dbReference type="CDD" id="cd18111">
    <property type="entry name" value="ATP-synt_V_A-type_alpha_C"/>
    <property type="match status" value="1"/>
</dbReference>
<evidence type="ECO:0000259" key="16">
    <source>
        <dbReference type="Pfam" id="PF22919"/>
    </source>
</evidence>
<dbReference type="SUPFAM" id="SSF50615">
    <property type="entry name" value="N-terminal domain of alpha and beta subunits of F1 ATP synthase"/>
    <property type="match status" value="1"/>
</dbReference>
<evidence type="ECO:0000256" key="1">
    <source>
        <dbReference type="ARBA" id="ARBA00004184"/>
    </source>
</evidence>
<evidence type="ECO:0000256" key="10">
    <source>
        <dbReference type="ARBA" id="ARBA00023136"/>
    </source>
</evidence>
<keyword evidence="6 12" id="KW-0375">Hydrogen ion transport</keyword>
<dbReference type="InterPro" id="IPR022878">
    <property type="entry name" value="V-ATPase_asu"/>
</dbReference>
<dbReference type="GO" id="GO:0005524">
    <property type="term" value="F:ATP binding"/>
    <property type="evidence" value="ECO:0007669"/>
    <property type="project" value="UniProtKB-UniRule"/>
</dbReference>
<dbReference type="HAMAP" id="MF_00309">
    <property type="entry name" value="ATP_synth_A_arch"/>
    <property type="match status" value="1"/>
</dbReference>
<dbReference type="GO" id="GO:0012505">
    <property type="term" value="C:endomembrane system"/>
    <property type="evidence" value="ECO:0007669"/>
    <property type="project" value="UniProtKB-SubCell"/>
</dbReference>
<dbReference type="InterPro" id="IPR036121">
    <property type="entry name" value="ATPase_F1/V1/A1_a/bsu_N_sf"/>
</dbReference>
<feature type="binding site" evidence="12">
    <location>
        <begin position="241"/>
        <end position="248"/>
    </location>
    <ligand>
        <name>ATP</name>
        <dbReference type="ChEBI" id="CHEBI:30616"/>
    </ligand>
</feature>
<dbReference type="EMBL" id="JBHUDP010000002">
    <property type="protein sequence ID" value="MFD1685541.1"/>
    <property type="molecule type" value="Genomic_DNA"/>
</dbReference>
<feature type="domain" description="ATP synthase A/B type C-terminal" evidence="16">
    <location>
        <begin position="450"/>
        <end position="552"/>
    </location>
</feature>
<dbReference type="NCBIfam" id="TIGR01043">
    <property type="entry name" value="ATP_syn_A_arch"/>
    <property type="match status" value="1"/>
</dbReference>
<dbReference type="InterPro" id="IPR000194">
    <property type="entry name" value="ATPase_F1/V1/A1_a/bsu_nucl-bd"/>
</dbReference>
<dbReference type="Gene3D" id="1.10.1140.10">
    <property type="entry name" value="Bovine Mitochondrial F1-atpase, Atp Synthase Beta Chain, Chain D, domain 3"/>
    <property type="match status" value="1"/>
</dbReference>
<dbReference type="Proteomes" id="UP001597092">
    <property type="component" value="Unassembled WGS sequence"/>
</dbReference>
<comment type="similarity">
    <text evidence="2 12">Belongs to the ATPase alpha/beta chains family.</text>
</comment>
<dbReference type="Gene3D" id="2.40.30.20">
    <property type="match status" value="1"/>
</dbReference>
<comment type="catalytic activity">
    <reaction evidence="12">
        <text>ATP + H2O + 4 H(+)(in) = ADP + phosphate + 5 H(+)(out)</text>
        <dbReference type="Rhea" id="RHEA:57720"/>
        <dbReference type="ChEBI" id="CHEBI:15377"/>
        <dbReference type="ChEBI" id="CHEBI:15378"/>
        <dbReference type="ChEBI" id="CHEBI:30616"/>
        <dbReference type="ChEBI" id="CHEBI:43474"/>
        <dbReference type="ChEBI" id="CHEBI:456216"/>
        <dbReference type="EC" id="7.1.2.2"/>
    </reaction>
</comment>
<dbReference type="InterPro" id="IPR024034">
    <property type="entry name" value="ATPase_F1/V1_b/a_C"/>
</dbReference>
<dbReference type="Pfam" id="PF02874">
    <property type="entry name" value="ATP-synt_ab_N"/>
    <property type="match status" value="1"/>
</dbReference>
<dbReference type="FunFam" id="2.40.30.20:FF:000002">
    <property type="entry name" value="V-type proton ATPase catalytic subunit A"/>
    <property type="match status" value="1"/>
</dbReference>
<sequence>MSQTAQTVREDGIIASVSGPVVVARDLDARMNDVVYVGDEGLMGEVIEIEGDTTTIQVYEETSGIGPGEPVENTGEPLSVDLGPGLLDTIYDGVQRPLDVLEDKMGSPYLDRGVDAPGIELDTKWEFEPEVEEGDEVGRGDVVGVVEETITIDHKVMVPPDALEEGETAEVVDVKSGSFTVEETVAELDTGVEIQMRQEWPVREARPTVEKKTPRTPLVSGQRILDGLFPIAKGGTAAIPGPFGSGKTVTQHQLAKYADADIIIYVGCGERGNEMTEVIDDFPELEDPATGNPLMARTSLIANTSNMPVAARESCVYTGITIAEFYRDMGYDVALMADSTSRWAEAMREISSRLEEMPGEEGYPAYLAARLSQFYERAGYFENVNGTEGSVSAIGAVSPPGGDFSEPVTQNTLRIVKTFWALDADLAERRHFPSINWNESYSLYKDQLDPWFQEEVADDWPEKRQWAVDVLDEETELQEIVQLVGKDALPEDQQLTLEVARYLREAYLQQNAFHPVDTYCPPEKTYLMLTTIETFNDEAFDALEAGVPIEEIIDIDSAPKINRIGVQEDYEEYVDELKSEIADELRSLY</sequence>
<dbReference type="InterPro" id="IPR004100">
    <property type="entry name" value="ATPase_F1/V1/A1_a/bsu_N"/>
</dbReference>
<dbReference type="Pfam" id="PF00006">
    <property type="entry name" value="ATP-synt_ab"/>
    <property type="match status" value="1"/>
</dbReference>
<keyword evidence="4 12" id="KW-1003">Cell membrane</keyword>
<dbReference type="PANTHER" id="PTHR43607">
    <property type="entry name" value="V-TYPE PROTON ATPASE CATALYTIC SUBUNIT A"/>
    <property type="match status" value="1"/>
</dbReference>
<evidence type="ECO:0000256" key="7">
    <source>
        <dbReference type="ARBA" id="ARBA00022840"/>
    </source>
</evidence>
<dbReference type="EC" id="7.1.2.2" evidence="12"/>
<dbReference type="CDD" id="cd18119">
    <property type="entry name" value="ATP-synt_V_A-type_alpha_N"/>
    <property type="match status" value="1"/>
</dbReference>
<dbReference type="GO" id="GO:0046933">
    <property type="term" value="F:proton-transporting ATP synthase activity, rotational mechanism"/>
    <property type="evidence" value="ECO:0007669"/>
    <property type="project" value="UniProtKB-UniRule"/>
</dbReference>
<dbReference type="CDD" id="cd01134">
    <property type="entry name" value="V_A-ATPase_A"/>
    <property type="match status" value="1"/>
</dbReference>
<dbReference type="InterPro" id="IPR031686">
    <property type="entry name" value="ATP-synth_a_Xtn"/>
</dbReference>
<evidence type="ECO:0000256" key="2">
    <source>
        <dbReference type="ARBA" id="ARBA00008936"/>
    </source>
</evidence>
<dbReference type="AlphaFoldDB" id="A0ABD6DWE4"/>
<feature type="domain" description="ATPase F1/V1/A1 complex alpha/beta subunit N-terminal" evidence="14">
    <location>
        <begin position="14"/>
        <end position="75"/>
    </location>
</feature>
<keyword evidence="8 12" id="KW-1278">Translocase</keyword>
<reference evidence="17 18" key="1">
    <citation type="journal article" date="2019" name="Int. J. Syst. Evol. Microbiol.">
        <title>The Global Catalogue of Microorganisms (GCM) 10K type strain sequencing project: providing services to taxonomists for standard genome sequencing and annotation.</title>
        <authorList>
            <consortium name="The Broad Institute Genomics Platform"/>
            <consortium name="The Broad Institute Genome Sequencing Center for Infectious Disease"/>
            <person name="Wu L."/>
            <person name="Ma J."/>
        </authorList>
    </citation>
    <scope>NUCLEOTIDE SEQUENCE [LARGE SCALE GENOMIC DNA]</scope>
    <source>
        <strain evidence="17 18">CGMCC 1.10387</strain>
    </source>
</reference>
<keyword evidence="7 12" id="KW-0067">ATP-binding</keyword>
<keyword evidence="11 12" id="KW-0066">ATP synthesis</keyword>
<evidence type="ECO:0000256" key="3">
    <source>
        <dbReference type="ARBA" id="ARBA00022448"/>
    </source>
</evidence>
<dbReference type="GO" id="GO:0005886">
    <property type="term" value="C:plasma membrane"/>
    <property type="evidence" value="ECO:0007669"/>
    <property type="project" value="UniProtKB-SubCell"/>
</dbReference>
<evidence type="ECO:0000256" key="6">
    <source>
        <dbReference type="ARBA" id="ARBA00022781"/>
    </source>
</evidence>
<evidence type="ECO:0000256" key="8">
    <source>
        <dbReference type="ARBA" id="ARBA00022967"/>
    </source>
</evidence>
<gene>
    <name evidence="12" type="primary">atpA</name>
    <name evidence="17" type="ORF">ACFSAS_07945</name>
</gene>
<dbReference type="SUPFAM" id="SSF47917">
    <property type="entry name" value="C-terminal domain of alpha and beta subunits of F1 ATP synthase"/>
    <property type="match status" value="1"/>
</dbReference>
<keyword evidence="10 12" id="KW-0472">Membrane</keyword>
<dbReference type="InterPro" id="IPR055190">
    <property type="entry name" value="ATP-synt_VA_C"/>
</dbReference>
<dbReference type="InterPro" id="IPR027417">
    <property type="entry name" value="P-loop_NTPase"/>
</dbReference>
<evidence type="ECO:0000256" key="12">
    <source>
        <dbReference type="HAMAP-Rule" id="MF_00309"/>
    </source>
</evidence>
<evidence type="ECO:0000259" key="13">
    <source>
        <dbReference type="Pfam" id="PF00006"/>
    </source>
</evidence>
<dbReference type="Gene3D" id="3.40.50.300">
    <property type="entry name" value="P-loop containing nucleotide triphosphate hydrolases"/>
    <property type="match status" value="1"/>
</dbReference>
<protein>
    <recommendedName>
        <fullName evidence="12">A-type ATP synthase subunit A</fullName>
        <ecNumber evidence="12">7.1.2.2</ecNumber>
    </recommendedName>
</protein>
<feature type="domain" description="ATPsynthase alpha/beta subunit barrel-sandwich" evidence="15">
    <location>
        <begin position="117"/>
        <end position="203"/>
    </location>
</feature>
<dbReference type="PANTHER" id="PTHR43607:SF1">
    <property type="entry name" value="H(+)-TRANSPORTING TWO-SECTOR ATPASE"/>
    <property type="match status" value="1"/>
</dbReference>
<evidence type="ECO:0000256" key="4">
    <source>
        <dbReference type="ARBA" id="ARBA00022475"/>
    </source>
</evidence>
<dbReference type="InterPro" id="IPR005726">
    <property type="entry name" value="ATP_synth_asu_arc"/>
</dbReference>
<evidence type="ECO:0000256" key="11">
    <source>
        <dbReference type="ARBA" id="ARBA00023310"/>
    </source>
</evidence>
<name>A0ABD6DWE4_9EURY</name>
<evidence type="ECO:0000259" key="15">
    <source>
        <dbReference type="Pfam" id="PF16886"/>
    </source>
</evidence>
<dbReference type="InterPro" id="IPR023366">
    <property type="entry name" value="ATP_synth_asu-like_sf"/>
</dbReference>
<dbReference type="PROSITE" id="PS00152">
    <property type="entry name" value="ATPASE_ALPHA_BETA"/>
    <property type="match status" value="1"/>
</dbReference>
<keyword evidence="9 12" id="KW-0406">Ion transport</keyword>
<keyword evidence="5 12" id="KW-0547">Nucleotide-binding</keyword>
<evidence type="ECO:0000256" key="9">
    <source>
        <dbReference type="ARBA" id="ARBA00023065"/>
    </source>
</evidence>
<dbReference type="Gene3D" id="2.40.50.100">
    <property type="match status" value="1"/>
</dbReference>
<feature type="domain" description="ATPase F1/V1/A1 complex alpha/beta subunit nucleotide-binding" evidence="13">
    <location>
        <begin position="221"/>
        <end position="442"/>
    </location>
</feature>
<dbReference type="InterPro" id="IPR020003">
    <property type="entry name" value="ATPase_a/bsu_AS"/>
</dbReference>
<dbReference type="GO" id="GO:0042777">
    <property type="term" value="P:proton motive force-driven plasma membrane ATP synthesis"/>
    <property type="evidence" value="ECO:0007669"/>
    <property type="project" value="UniProtKB-UniRule"/>
</dbReference>
<comment type="subcellular location">
    <subcellularLocation>
        <location evidence="12">Cell membrane</location>
        <topology evidence="12">Peripheral membrane protein</topology>
    </subcellularLocation>
    <subcellularLocation>
        <location evidence="1">Endomembrane system</location>
        <topology evidence="1">Peripheral membrane protein</topology>
    </subcellularLocation>
</comment>